<name>A0A6A4PGT5_LUPAL</name>
<evidence type="ECO:0000313" key="2">
    <source>
        <dbReference type="Proteomes" id="UP000447434"/>
    </source>
</evidence>
<gene>
    <name evidence="1" type="ORF">Lalb_Chr14g0375661</name>
</gene>
<dbReference type="GO" id="GO:0009055">
    <property type="term" value="F:electron transfer activity"/>
    <property type="evidence" value="ECO:0007669"/>
    <property type="project" value="InterPro"/>
</dbReference>
<dbReference type="PROSITE" id="PS51485">
    <property type="entry name" value="PHYTOCYANIN"/>
    <property type="match status" value="1"/>
</dbReference>
<reference evidence="2" key="1">
    <citation type="journal article" date="2020" name="Nat. Commun.">
        <title>Genome sequence of the cluster root forming white lupin.</title>
        <authorList>
            <person name="Hufnagel B."/>
            <person name="Marques A."/>
            <person name="Soriano A."/>
            <person name="Marques L."/>
            <person name="Divol F."/>
            <person name="Doumas P."/>
            <person name="Sallet E."/>
            <person name="Mancinotti D."/>
            <person name="Carrere S."/>
            <person name="Marande W."/>
            <person name="Arribat S."/>
            <person name="Keller J."/>
            <person name="Huneau C."/>
            <person name="Blein T."/>
            <person name="Aime D."/>
            <person name="Laguerre M."/>
            <person name="Taylor J."/>
            <person name="Schubert V."/>
            <person name="Nelson M."/>
            <person name="Geu-Flores F."/>
            <person name="Crespi M."/>
            <person name="Gallardo-Guerrero K."/>
            <person name="Delaux P.-M."/>
            <person name="Salse J."/>
            <person name="Berges H."/>
            <person name="Guyot R."/>
            <person name="Gouzy J."/>
            <person name="Peret B."/>
        </authorList>
    </citation>
    <scope>NUCLEOTIDE SEQUENCE [LARGE SCALE GENOMIC DNA]</scope>
    <source>
        <strain evidence="2">cv. Amiga</strain>
    </source>
</reference>
<sequence>MSIIQYGGWDTSSYLQTWASSLTFSVGDNLIFQYPPNHNGIEVSKADYDSCQPSNPIQSYNDDATTIPLTLAGKRYFIVGQ</sequence>
<dbReference type="PANTHER" id="PTHR33021:SF492">
    <property type="entry name" value="UCLACYANIN 1"/>
    <property type="match status" value="1"/>
</dbReference>
<dbReference type="Proteomes" id="UP000447434">
    <property type="component" value="Chromosome 14"/>
</dbReference>
<dbReference type="GO" id="GO:0005886">
    <property type="term" value="C:plasma membrane"/>
    <property type="evidence" value="ECO:0007669"/>
    <property type="project" value="TreeGrafter"/>
</dbReference>
<dbReference type="Gene3D" id="2.60.40.420">
    <property type="entry name" value="Cupredoxins - blue copper proteins"/>
    <property type="match status" value="1"/>
</dbReference>
<dbReference type="InterPro" id="IPR003245">
    <property type="entry name" value="Phytocyanin_dom"/>
</dbReference>
<keyword evidence="2" id="KW-1185">Reference proteome</keyword>
<dbReference type="InterPro" id="IPR039391">
    <property type="entry name" value="Phytocyanin-like"/>
</dbReference>
<protein>
    <submittedName>
        <fullName evidence="1">Putative cupredoxin</fullName>
    </submittedName>
</protein>
<organism evidence="1 2">
    <name type="scientific">Lupinus albus</name>
    <name type="common">White lupine</name>
    <name type="synonym">Lupinus termis</name>
    <dbReference type="NCBI Taxonomy" id="3870"/>
    <lineage>
        <taxon>Eukaryota</taxon>
        <taxon>Viridiplantae</taxon>
        <taxon>Streptophyta</taxon>
        <taxon>Embryophyta</taxon>
        <taxon>Tracheophyta</taxon>
        <taxon>Spermatophyta</taxon>
        <taxon>Magnoliopsida</taxon>
        <taxon>eudicotyledons</taxon>
        <taxon>Gunneridae</taxon>
        <taxon>Pentapetalae</taxon>
        <taxon>rosids</taxon>
        <taxon>fabids</taxon>
        <taxon>Fabales</taxon>
        <taxon>Fabaceae</taxon>
        <taxon>Papilionoideae</taxon>
        <taxon>50 kb inversion clade</taxon>
        <taxon>genistoids sensu lato</taxon>
        <taxon>core genistoids</taxon>
        <taxon>Genisteae</taxon>
        <taxon>Lupinus</taxon>
    </lineage>
</organism>
<dbReference type="SUPFAM" id="SSF49503">
    <property type="entry name" value="Cupredoxins"/>
    <property type="match status" value="1"/>
</dbReference>
<dbReference type="CDD" id="cd04216">
    <property type="entry name" value="Phytocyanin"/>
    <property type="match status" value="1"/>
</dbReference>
<evidence type="ECO:0000313" key="1">
    <source>
        <dbReference type="EMBL" id="KAE9600699.1"/>
    </source>
</evidence>
<dbReference type="PANTHER" id="PTHR33021">
    <property type="entry name" value="BLUE COPPER PROTEIN"/>
    <property type="match status" value="1"/>
</dbReference>
<comment type="caution">
    <text evidence="1">The sequence shown here is derived from an EMBL/GenBank/DDBJ whole genome shotgun (WGS) entry which is preliminary data.</text>
</comment>
<accession>A0A6A4PGT5</accession>
<proteinExistence type="predicted"/>
<dbReference type="InterPro" id="IPR008972">
    <property type="entry name" value="Cupredoxin"/>
</dbReference>
<dbReference type="AlphaFoldDB" id="A0A6A4PGT5"/>
<dbReference type="EMBL" id="WOCE01000014">
    <property type="protein sequence ID" value="KAE9600699.1"/>
    <property type="molecule type" value="Genomic_DNA"/>
</dbReference>
<dbReference type="Pfam" id="PF02298">
    <property type="entry name" value="Cu_bind_like"/>
    <property type="match status" value="1"/>
</dbReference>
<dbReference type="OrthoDB" id="687020at2759"/>